<dbReference type="Proteomes" id="UP000076154">
    <property type="component" value="Unassembled WGS sequence"/>
</dbReference>
<dbReference type="AlphaFoldDB" id="A0A369K595"/>
<accession>A0A369K595</accession>
<organism evidence="1 2">
    <name type="scientific">Hypsizygus marmoreus</name>
    <name type="common">White beech mushroom</name>
    <name type="synonym">Agaricus marmoreus</name>
    <dbReference type="NCBI Taxonomy" id="39966"/>
    <lineage>
        <taxon>Eukaryota</taxon>
        <taxon>Fungi</taxon>
        <taxon>Dikarya</taxon>
        <taxon>Basidiomycota</taxon>
        <taxon>Agaricomycotina</taxon>
        <taxon>Agaricomycetes</taxon>
        <taxon>Agaricomycetidae</taxon>
        <taxon>Agaricales</taxon>
        <taxon>Tricholomatineae</taxon>
        <taxon>Lyophyllaceae</taxon>
        <taxon>Hypsizygus</taxon>
    </lineage>
</organism>
<keyword evidence="2" id="KW-1185">Reference proteome</keyword>
<comment type="caution">
    <text evidence="1">The sequence shown here is derived from an EMBL/GenBank/DDBJ whole genome shotgun (WGS) entry which is preliminary data.</text>
</comment>
<evidence type="ECO:0000313" key="2">
    <source>
        <dbReference type="Proteomes" id="UP000076154"/>
    </source>
</evidence>
<proteinExistence type="predicted"/>
<sequence length="132" mass="15559">MPLSRRMVESSRQERPNPQIGLSVANLLCPYDPDAFNAIRALYCRQRKYLRLVYGKRVVKRRGFIPVRYRSFRFWAFDTAKQAFTHFVLWLPFPTRIVETENSANDKCPVFSFADPKLVIPALSMHNDFHYS</sequence>
<protein>
    <submittedName>
        <fullName evidence="1">Uncharacterized protein</fullName>
    </submittedName>
</protein>
<dbReference type="InParanoid" id="A0A369K595"/>
<reference evidence="1" key="1">
    <citation type="submission" date="2018-04" db="EMBL/GenBank/DDBJ databases">
        <title>Whole genome sequencing of Hypsizygus marmoreus.</title>
        <authorList>
            <person name="Choi I.-G."/>
            <person name="Min B."/>
            <person name="Kim J.-G."/>
            <person name="Kim S."/>
            <person name="Oh Y.-L."/>
            <person name="Kong W.-S."/>
            <person name="Park H."/>
            <person name="Jeong J."/>
            <person name="Song E.-S."/>
        </authorList>
    </citation>
    <scope>NUCLEOTIDE SEQUENCE [LARGE SCALE GENOMIC DNA]</scope>
    <source>
        <strain evidence="1">51987-8</strain>
    </source>
</reference>
<gene>
    <name evidence="1" type="ORF">Hypma_013877</name>
</gene>
<name>A0A369K595_HYPMA</name>
<evidence type="ECO:0000313" key="1">
    <source>
        <dbReference type="EMBL" id="RDB29801.1"/>
    </source>
</evidence>
<dbReference type="EMBL" id="LUEZ02000009">
    <property type="protein sequence ID" value="RDB29801.1"/>
    <property type="molecule type" value="Genomic_DNA"/>
</dbReference>